<keyword evidence="2" id="KW-1185">Reference proteome</keyword>
<organism evidence="1 2">
    <name type="scientific">Allokutzneria albata</name>
    <name type="common">Kibdelosporangium albatum</name>
    <dbReference type="NCBI Taxonomy" id="211114"/>
    <lineage>
        <taxon>Bacteria</taxon>
        <taxon>Bacillati</taxon>
        <taxon>Actinomycetota</taxon>
        <taxon>Actinomycetes</taxon>
        <taxon>Pseudonocardiales</taxon>
        <taxon>Pseudonocardiaceae</taxon>
        <taxon>Allokutzneria</taxon>
    </lineage>
</organism>
<dbReference type="OrthoDB" id="8479417at2"/>
<gene>
    <name evidence="1" type="ORF">SAMN04489726_0216</name>
</gene>
<accession>A0A1G9R4Z5</accession>
<name>A0A1G9R4Z5_ALLAB</name>
<dbReference type="GO" id="GO:0003677">
    <property type="term" value="F:DNA binding"/>
    <property type="evidence" value="ECO:0007669"/>
    <property type="project" value="UniProtKB-KW"/>
</dbReference>
<dbReference type="eggNOG" id="COG3801">
    <property type="taxonomic scope" value="Bacteria"/>
</dbReference>
<sequence length="126" mass="14307">MTADPLEQLRKLCLALPETTERLSHGEPTWFVRDGKSFVMYADHHHDDRVGFWCAAPPGVQEEMVAEEPGRFFRPPYAGHRGWLGVYLDVEVEWAEIGEIVEEAYRMVAPRTLVARLDGAPTAVQE</sequence>
<dbReference type="Pfam" id="PF04237">
    <property type="entry name" value="YjbR"/>
    <property type="match status" value="1"/>
</dbReference>
<evidence type="ECO:0000313" key="2">
    <source>
        <dbReference type="Proteomes" id="UP000183376"/>
    </source>
</evidence>
<dbReference type="Gene3D" id="3.90.1150.30">
    <property type="match status" value="1"/>
</dbReference>
<proteinExistence type="predicted"/>
<evidence type="ECO:0000313" key="1">
    <source>
        <dbReference type="EMBL" id="SDM18190.1"/>
    </source>
</evidence>
<dbReference type="SUPFAM" id="SSF142906">
    <property type="entry name" value="YjbR-like"/>
    <property type="match status" value="1"/>
</dbReference>
<keyword evidence="1" id="KW-0238">DNA-binding</keyword>
<reference evidence="1 2" key="1">
    <citation type="submission" date="2016-10" db="EMBL/GenBank/DDBJ databases">
        <authorList>
            <person name="de Groot N.N."/>
        </authorList>
    </citation>
    <scope>NUCLEOTIDE SEQUENCE [LARGE SCALE GENOMIC DNA]</scope>
    <source>
        <strain evidence="1 2">DSM 44149</strain>
    </source>
</reference>
<dbReference type="Proteomes" id="UP000183376">
    <property type="component" value="Chromosome I"/>
</dbReference>
<dbReference type="InterPro" id="IPR038056">
    <property type="entry name" value="YjbR-like_sf"/>
</dbReference>
<protein>
    <submittedName>
        <fullName evidence="1">Predicted DNA-binding protein, MmcQ/YjbR family</fullName>
    </submittedName>
</protein>
<dbReference type="InterPro" id="IPR058532">
    <property type="entry name" value="YjbR/MT2646/Rv2570-like"/>
</dbReference>
<dbReference type="RefSeq" id="WP_030429340.1">
    <property type="nucleotide sequence ID" value="NZ_JOEF01000006.1"/>
</dbReference>
<dbReference type="STRING" id="211114.SAMN04489726_0216"/>
<dbReference type="AlphaFoldDB" id="A0A1G9R4Z5"/>
<dbReference type="EMBL" id="LT629701">
    <property type="protein sequence ID" value="SDM18190.1"/>
    <property type="molecule type" value="Genomic_DNA"/>
</dbReference>